<reference evidence="2 3" key="1">
    <citation type="submission" date="2019-05" db="EMBL/GenBank/DDBJ databases">
        <title>Another draft genome of Portunus trituberculatus and its Hox gene families provides insights of decapod evolution.</title>
        <authorList>
            <person name="Jeong J.-H."/>
            <person name="Song I."/>
            <person name="Kim S."/>
            <person name="Choi T."/>
            <person name="Kim D."/>
            <person name="Ryu S."/>
            <person name="Kim W."/>
        </authorList>
    </citation>
    <scope>NUCLEOTIDE SEQUENCE [LARGE SCALE GENOMIC DNA]</scope>
    <source>
        <tissue evidence="2">Muscle</tissue>
    </source>
</reference>
<organism evidence="2 3">
    <name type="scientific">Portunus trituberculatus</name>
    <name type="common">Swimming crab</name>
    <name type="synonym">Neptunus trituberculatus</name>
    <dbReference type="NCBI Taxonomy" id="210409"/>
    <lineage>
        <taxon>Eukaryota</taxon>
        <taxon>Metazoa</taxon>
        <taxon>Ecdysozoa</taxon>
        <taxon>Arthropoda</taxon>
        <taxon>Crustacea</taxon>
        <taxon>Multicrustacea</taxon>
        <taxon>Malacostraca</taxon>
        <taxon>Eumalacostraca</taxon>
        <taxon>Eucarida</taxon>
        <taxon>Decapoda</taxon>
        <taxon>Pleocyemata</taxon>
        <taxon>Brachyura</taxon>
        <taxon>Eubrachyura</taxon>
        <taxon>Portunoidea</taxon>
        <taxon>Portunidae</taxon>
        <taxon>Portuninae</taxon>
        <taxon>Portunus</taxon>
    </lineage>
</organism>
<proteinExistence type="predicted"/>
<gene>
    <name evidence="2" type="ORF">E2C01_002480</name>
</gene>
<feature type="region of interest" description="Disordered" evidence="1">
    <location>
        <begin position="116"/>
        <end position="137"/>
    </location>
</feature>
<protein>
    <submittedName>
        <fullName evidence="2">Uncharacterized protein</fullName>
    </submittedName>
</protein>
<name>A0A5B7CJH0_PORTR</name>
<comment type="caution">
    <text evidence="2">The sequence shown here is derived from an EMBL/GenBank/DDBJ whole genome shotgun (WGS) entry which is preliminary data.</text>
</comment>
<keyword evidence="3" id="KW-1185">Reference proteome</keyword>
<dbReference type="EMBL" id="VSRR010000089">
    <property type="protein sequence ID" value="MPC09862.1"/>
    <property type="molecule type" value="Genomic_DNA"/>
</dbReference>
<evidence type="ECO:0000313" key="2">
    <source>
        <dbReference type="EMBL" id="MPC09862.1"/>
    </source>
</evidence>
<evidence type="ECO:0000256" key="1">
    <source>
        <dbReference type="SAM" id="MobiDB-lite"/>
    </source>
</evidence>
<dbReference type="AlphaFoldDB" id="A0A5B7CJH0"/>
<sequence length="137" mass="15042">MDSCEPFSEVWPITSPHLNATKNQCVINNLDLHNSECCAASGHTSLPLQFCPPHHLVVLHVWKSIGSTKLPCHTGTAETRCTYLPLTLTTEPDSLGEEEWVFLCFMVSEISAINFSDSSSSSASEPSSSSIEMANRW</sequence>
<accession>A0A5B7CJH0</accession>
<dbReference type="Proteomes" id="UP000324222">
    <property type="component" value="Unassembled WGS sequence"/>
</dbReference>
<evidence type="ECO:0000313" key="3">
    <source>
        <dbReference type="Proteomes" id="UP000324222"/>
    </source>
</evidence>